<dbReference type="Pfam" id="PF03992">
    <property type="entry name" value="ABM"/>
    <property type="match status" value="1"/>
</dbReference>
<dbReference type="RefSeq" id="WP_148605339.1">
    <property type="nucleotide sequence ID" value="NZ_RXYB01000020.1"/>
</dbReference>
<comment type="caution">
    <text evidence="2">The sequence shown here is derived from an EMBL/GenBank/DDBJ whole genome shotgun (WGS) entry which is preliminary data.</text>
</comment>
<dbReference type="PANTHER" id="PTHR33336:SF3">
    <property type="entry name" value="ABM DOMAIN-CONTAINING PROTEIN"/>
    <property type="match status" value="1"/>
</dbReference>
<protein>
    <recommendedName>
        <fullName evidence="1">ABM domain-containing protein</fullName>
    </recommendedName>
</protein>
<accession>A0ABR6WP62</accession>
<dbReference type="SUPFAM" id="SSF54909">
    <property type="entry name" value="Dimeric alpha+beta barrel"/>
    <property type="match status" value="1"/>
</dbReference>
<sequence length="230" mass="26881">MNSQSEFNSEFCNVRYMESDKVVLLTWKKFARINDYREPTHFALQLLRQHPQSNFIVDARNGFEDDPEDVKWGFSELLPSMAKTDCQFVIFIMEKAAVIEDEMDMWTKEFGKYFAVIKVQSYQQAIRQMKDRLLVNVRYTVKPGKRNEFLEEASRQGIISESRAEPGNIKYEYYIPVESENDLFLMEMWVSSEAQAAHGKTAHYKMLQALKAAYVTAVSIEKYHTCAIFS</sequence>
<evidence type="ECO:0000313" key="3">
    <source>
        <dbReference type="Proteomes" id="UP000653358"/>
    </source>
</evidence>
<name>A0ABR6WP62_9FIRM</name>
<dbReference type="PROSITE" id="PS51725">
    <property type="entry name" value="ABM"/>
    <property type="match status" value="1"/>
</dbReference>
<keyword evidence="3" id="KW-1185">Reference proteome</keyword>
<proteinExistence type="predicted"/>
<evidence type="ECO:0000313" key="2">
    <source>
        <dbReference type="EMBL" id="MBC3798073.1"/>
    </source>
</evidence>
<dbReference type="InterPro" id="IPR007138">
    <property type="entry name" value="ABM_dom"/>
</dbReference>
<dbReference type="EMBL" id="WJBB01000020">
    <property type="protein sequence ID" value="MBC3798073.1"/>
    <property type="molecule type" value="Genomic_DNA"/>
</dbReference>
<dbReference type="Gene3D" id="3.30.70.100">
    <property type="match status" value="1"/>
</dbReference>
<gene>
    <name evidence="2" type="ORF">GH807_13580</name>
</gene>
<organism evidence="2 3">
    <name type="scientific">Acetobacterium tundrae</name>
    <dbReference type="NCBI Taxonomy" id="132932"/>
    <lineage>
        <taxon>Bacteria</taxon>
        <taxon>Bacillati</taxon>
        <taxon>Bacillota</taxon>
        <taxon>Clostridia</taxon>
        <taxon>Eubacteriales</taxon>
        <taxon>Eubacteriaceae</taxon>
        <taxon>Acetobacterium</taxon>
    </lineage>
</organism>
<dbReference type="PANTHER" id="PTHR33336">
    <property type="entry name" value="QUINOL MONOOXYGENASE YGIN-RELATED"/>
    <property type="match status" value="1"/>
</dbReference>
<reference evidence="2 3" key="1">
    <citation type="journal article" date="2020" name="mSystems">
        <title>Defining Genomic and Predicted Metabolic Features of the Acetobacterium Genus.</title>
        <authorList>
            <person name="Ross D.E."/>
            <person name="Marshall C.W."/>
            <person name="Gulliver D."/>
            <person name="May H.D."/>
            <person name="Norman R.S."/>
        </authorList>
    </citation>
    <scope>NUCLEOTIDE SEQUENCE [LARGE SCALE GENOMIC DNA]</scope>
    <source>
        <strain evidence="2 3">DSM 9173</strain>
    </source>
</reference>
<feature type="domain" description="ABM" evidence="1">
    <location>
        <begin position="133"/>
        <end position="223"/>
    </location>
</feature>
<dbReference type="InterPro" id="IPR050744">
    <property type="entry name" value="AI-2_Isomerase_LsrG"/>
</dbReference>
<dbReference type="InterPro" id="IPR011008">
    <property type="entry name" value="Dimeric_a/b-barrel"/>
</dbReference>
<dbReference type="Proteomes" id="UP000653358">
    <property type="component" value="Unassembled WGS sequence"/>
</dbReference>
<evidence type="ECO:0000259" key="1">
    <source>
        <dbReference type="PROSITE" id="PS51725"/>
    </source>
</evidence>